<sequence length="627" mass="69223">MDNFNFFNLGDIPVVPAPDRIQQLEAMLQQVSDESSQKDRTVASYGAAVTEANMRIFGLNLTVADYRRRVGMLERNDNAHRAVNLDLGQKLGDRDRTVSAQALAIYELTNQLNRRDRTIGECRSSIASYEQTTVSQALEVIDLGNKLNERDSTIADLQRTVTELQHANSDLMHTNGEQEHTIADLQCTVAALQHRDADHVRANSEQKSTIANLQHTVAALQHRDSAHVRTINGLQRTVTDLQHANTGHVQTIDELERANADQQSQLNEAHCTSAICLGGINYLMNRYTEYEYGAEIHRQSLDAAIPPPDILADDDDSDVTDMAVDIPTSADTVATTSATSPAVTSPVIDPLPGLPLPSFDLADTARHESLGAIYDQSGAEVTSERLLAAVKPFIYISPDVVFASYHETHHCQLIPYGIKPHEFIKTLAKLDGFGHLTLRLSSEHSARLAHVNFLQRCDLELETLRDDILGRLGLTKDLTAVVLSPVLCYTLVILCGTRMDQMTGLIIDIMFTTATDVKLQLLWVTTVCGTHQMSASDLCHMVKAWVEGLCQYITHNGIESSLDMARQCSNEYARRRSAGSGNSMANVAAEMLKHNEHFSQLFLGVGEDKLTILHRVIPHLMGIDTSS</sequence>
<evidence type="ECO:0000313" key="1">
    <source>
        <dbReference type="EMBL" id="KAJ2813285.1"/>
    </source>
</evidence>
<name>A0ACC1LQG4_9FUNG</name>
<dbReference type="EMBL" id="JANBUP010000075">
    <property type="protein sequence ID" value="KAJ2813285.1"/>
    <property type="molecule type" value="Genomic_DNA"/>
</dbReference>
<keyword evidence="2" id="KW-1185">Reference proteome</keyword>
<dbReference type="Proteomes" id="UP001140096">
    <property type="component" value="Unassembled WGS sequence"/>
</dbReference>
<organism evidence="1 2">
    <name type="scientific">Coemansia furcata</name>
    <dbReference type="NCBI Taxonomy" id="417177"/>
    <lineage>
        <taxon>Eukaryota</taxon>
        <taxon>Fungi</taxon>
        <taxon>Fungi incertae sedis</taxon>
        <taxon>Zoopagomycota</taxon>
        <taxon>Kickxellomycotina</taxon>
        <taxon>Kickxellomycetes</taxon>
        <taxon>Kickxellales</taxon>
        <taxon>Kickxellaceae</taxon>
        <taxon>Coemansia</taxon>
    </lineage>
</organism>
<gene>
    <name evidence="1" type="ORF">H4S07_000801</name>
</gene>
<proteinExistence type="predicted"/>
<evidence type="ECO:0000313" key="2">
    <source>
        <dbReference type="Proteomes" id="UP001140096"/>
    </source>
</evidence>
<comment type="caution">
    <text evidence="1">The sequence shown here is derived from an EMBL/GenBank/DDBJ whole genome shotgun (WGS) entry which is preliminary data.</text>
</comment>
<accession>A0ACC1LQG4</accession>
<protein>
    <submittedName>
        <fullName evidence="1">Uncharacterized protein</fullName>
    </submittedName>
</protein>
<reference evidence="1" key="1">
    <citation type="submission" date="2022-07" db="EMBL/GenBank/DDBJ databases">
        <title>Phylogenomic reconstructions and comparative analyses of Kickxellomycotina fungi.</title>
        <authorList>
            <person name="Reynolds N.K."/>
            <person name="Stajich J.E."/>
            <person name="Barry K."/>
            <person name="Grigoriev I.V."/>
            <person name="Crous P."/>
            <person name="Smith M.E."/>
        </authorList>
    </citation>
    <scope>NUCLEOTIDE SEQUENCE</scope>
    <source>
        <strain evidence="1">CBS 102833</strain>
    </source>
</reference>